<dbReference type="PROSITE" id="PS50112">
    <property type="entry name" value="PAS"/>
    <property type="match status" value="2"/>
</dbReference>
<dbReference type="InterPro" id="IPR000160">
    <property type="entry name" value="GGDEF_dom"/>
</dbReference>
<dbReference type="SUPFAM" id="SSF55073">
    <property type="entry name" value="Nucleotide cyclase"/>
    <property type="match status" value="1"/>
</dbReference>
<dbReference type="SMART" id="SM00267">
    <property type="entry name" value="GGDEF"/>
    <property type="match status" value="1"/>
</dbReference>
<dbReference type="Pfam" id="PF00990">
    <property type="entry name" value="GGDEF"/>
    <property type="match status" value="1"/>
</dbReference>
<dbReference type="CDD" id="cd01949">
    <property type="entry name" value="GGDEF"/>
    <property type="match status" value="1"/>
</dbReference>
<keyword evidence="5" id="KW-1185">Reference proteome</keyword>
<evidence type="ECO:0000259" key="3">
    <source>
        <dbReference type="PROSITE" id="PS50887"/>
    </source>
</evidence>
<dbReference type="RefSeq" id="WP_301136811.1">
    <property type="nucleotide sequence ID" value="NZ_JAUHTQ010000002.1"/>
</dbReference>
<evidence type="ECO:0000313" key="5">
    <source>
        <dbReference type="Proteomes" id="UP001172743"/>
    </source>
</evidence>
<dbReference type="InterPro" id="IPR013656">
    <property type="entry name" value="PAS_4"/>
</dbReference>
<name>A0ABT8GMM7_9BACL</name>
<dbReference type="InterPro" id="IPR035965">
    <property type="entry name" value="PAS-like_dom_sf"/>
</dbReference>
<dbReference type="EC" id="2.7.7.65" evidence="4"/>
<dbReference type="EMBL" id="JAUHTQ010000002">
    <property type="protein sequence ID" value="MDN4492665.1"/>
    <property type="molecule type" value="Genomic_DNA"/>
</dbReference>
<comment type="caution">
    <text evidence="4">The sequence shown here is derived from an EMBL/GenBank/DDBJ whole genome shotgun (WGS) entry which is preliminary data.</text>
</comment>
<dbReference type="PROSITE" id="PS50113">
    <property type="entry name" value="PAC"/>
    <property type="match status" value="1"/>
</dbReference>
<organism evidence="4 5">
    <name type="scientific">Ureibacillus aquaedulcis</name>
    <dbReference type="NCBI Taxonomy" id="3058421"/>
    <lineage>
        <taxon>Bacteria</taxon>
        <taxon>Bacillati</taxon>
        <taxon>Bacillota</taxon>
        <taxon>Bacilli</taxon>
        <taxon>Bacillales</taxon>
        <taxon>Caryophanaceae</taxon>
        <taxon>Ureibacillus</taxon>
    </lineage>
</organism>
<dbReference type="InterPro" id="IPR001610">
    <property type="entry name" value="PAC"/>
</dbReference>
<dbReference type="Gene3D" id="3.30.450.20">
    <property type="entry name" value="PAS domain"/>
    <property type="match status" value="4"/>
</dbReference>
<dbReference type="NCBIfam" id="TIGR00254">
    <property type="entry name" value="GGDEF"/>
    <property type="match status" value="1"/>
</dbReference>
<dbReference type="PANTHER" id="PTHR44757:SF2">
    <property type="entry name" value="BIOFILM ARCHITECTURE MAINTENANCE PROTEIN MBAA"/>
    <property type="match status" value="1"/>
</dbReference>
<keyword evidence="4" id="KW-0548">Nucleotidyltransferase</keyword>
<dbReference type="PANTHER" id="PTHR44757">
    <property type="entry name" value="DIGUANYLATE CYCLASE DGCP"/>
    <property type="match status" value="1"/>
</dbReference>
<dbReference type="GO" id="GO:0052621">
    <property type="term" value="F:diguanylate cyclase activity"/>
    <property type="evidence" value="ECO:0007669"/>
    <property type="project" value="UniProtKB-EC"/>
</dbReference>
<dbReference type="InterPro" id="IPR029787">
    <property type="entry name" value="Nucleotide_cyclase"/>
</dbReference>
<feature type="domain" description="PAS" evidence="1">
    <location>
        <begin position="268"/>
        <end position="303"/>
    </location>
</feature>
<dbReference type="InterPro" id="IPR000700">
    <property type="entry name" value="PAS-assoc_C"/>
</dbReference>
<dbReference type="SMART" id="SM00091">
    <property type="entry name" value="PAS"/>
    <property type="match status" value="4"/>
</dbReference>
<dbReference type="Proteomes" id="UP001172743">
    <property type="component" value="Unassembled WGS sequence"/>
</dbReference>
<feature type="domain" description="PAC" evidence="2">
    <location>
        <begin position="326"/>
        <end position="378"/>
    </location>
</feature>
<keyword evidence="4" id="KW-0808">Transferase</keyword>
<dbReference type="SUPFAM" id="SSF55785">
    <property type="entry name" value="PYP-like sensor domain (PAS domain)"/>
    <property type="match status" value="3"/>
</dbReference>
<dbReference type="InterPro" id="IPR043128">
    <property type="entry name" value="Rev_trsase/Diguanyl_cyclase"/>
</dbReference>
<dbReference type="Pfam" id="PF13426">
    <property type="entry name" value="PAS_9"/>
    <property type="match status" value="3"/>
</dbReference>
<proteinExistence type="predicted"/>
<sequence>MLLQTFPKSQFDILFENSKDFVFFMEKDGEDYRYIHLNKSSIELLSDKVIGKTVAEVMKDRDCETITSNYHKAVEKMEQVSYQDYIYVLSEVKKYETTVIPVFDGGRTYVLAQTKEIAFARDIEDKYLFMRSIFSNTFLSTVLVSNEGRLLEANPQFLEEFNLDMNEVRFKNLFELDFIENPDQLRNYLEDAYKGNGLTSKILTLIDKHETLRSFTATFSPLLQGETVVAVFMILQDVTQLILQEKELRTTSNGLSNFQYAINSVAEIIIMDRNCKVLEVNDRFVQQMGFTREELIGNSLEMIDSRTHSKEFFDDIFALVEKGEVWRGEICNRTKNGAPYWADTTFIPFFDENGDIIQYINVYYDISEKKRMLTELRNIEHMFKLITENTNDLIVVTNEDGIILYVSDAYTEKLGYERKDLLGQFYTAVLTSESKETWSDELESMAERKNSKIDLIHQAKNGQKFWAECNYTVVQDYIRNRGMQIIMVAREINDRKEKENQLSFLAFHDSLTQLPNRRYLHKEFPRIVEISNISSESLAVLYVDGDNFKNVNDQFGHDVGDEFIIQFGRALMRSVRANDLVVRMGGDEFAIILTGLVRDNIKRKQQVNQIIERINQNLQQGWMISKQLFAPTASIGVAFYPDHGVSLEKLLSSSDKALYNVKASSKNNYTIYSPELL</sequence>
<dbReference type="InterPro" id="IPR000014">
    <property type="entry name" value="PAS"/>
</dbReference>
<feature type="domain" description="PAS" evidence="1">
    <location>
        <begin position="379"/>
        <end position="449"/>
    </location>
</feature>
<dbReference type="InterPro" id="IPR052155">
    <property type="entry name" value="Biofilm_reg_signaling"/>
</dbReference>
<evidence type="ECO:0000259" key="1">
    <source>
        <dbReference type="PROSITE" id="PS50112"/>
    </source>
</evidence>
<protein>
    <submittedName>
        <fullName evidence="4">Diguanylate cyclase</fullName>
        <ecNumber evidence="4">2.7.7.65</ecNumber>
    </submittedName>
</protein>
<dbReference type="CDD" id="cd00130">
    <property type="entry name" value="PAS"/>
    <property type="match status" value="2"/>
</dbReference>
<dbReference type="NCBIfam" id="TIGR00229">
    <property type="entry name" value="sensory_box"/>
    <property type="match status" value="2"/>
</dbReference>
<dbReference type="PROSITE" id="PS50887">
    <property type="entry name" value="GGDEF"/>
    <property type="match status" value="1"/>
</dbReference>
<evidence type="ECO:0000313" key="4">
    <source>
        <dbReference type="EMBL" id="MDN4492665.1"/>
    </source>
</evidence>
<dbReference type="Pfam" id="PF08448">
    <property type="entry name" value="PAS_4"/>
    <property type="match status" value="1"/>
</dbReference>
<evidence type="ECO:0000259" key="2">
    <source>
        <dbReference type="PROSITE" id="PS50113"/>
    </source>
</evidence>
<reference evidence="4" key="1">
    <citation type="submission" date="2023-07" db="EMBL/GenBank/DDBJ databases">
        <title>Ureibacillus sp. isolated from freshwater well.</title>
        <authorList>
            <person name="Kirdat K."/>
            <person name="Bhatt A."/>
            <person name="Teware R."/>
            <person name="Bhavsar Y."/>
            <person name="Yadav A."/>
        </authorList>
    </citation>
    <scope>NUCLEOTIDE SEQUENCE</scope>
    <source>
        <strain evidence="4">BA0131</strain>
    </source>
</reference>
<gene>
    <name evidence="4" type="ORF">QYB95_03860</name>
</gene>
<feature type="domain" description="GGDEF" evidence="3">
    <location>
        <begin position="536"/>
        <end position="674"/>
    </location>
</feature>
<dbReference type="Gene3D" id="3.30.70.270">
    <property type="match status" value="1"/>
</dbReference>
<accession>A0ABT8GMM7</accession>
<dbReference type="SMART" id="SM00086">
    <property type="entry name" value="PAC"/>
    <property type="match status" value="3"/>
</dbReference>